<dbReference type="InterPro" id="IPR014949">
    <property type="entry name" value="DUF1820"/>
</dbReference>
<name>A0A363UJV1_9GAMM</name>
<organism evidence="2 3">
    <name type="scientific">Abyssibacter profundi</name>
    <dbReference type="NCBI Taxonomy" id="2182787"/>
    <lineage>
        <taxon>Bacteria</taxon>
        <taxon>Pseudomonadati</taxon>
        <taxon>Pseudomonadota</taxon>
        <taxon>Gammaproteobacteria</taxon>
        <taxon>Chromatiales</taxon>
        <taxon>Oceanococcaceae</taxon>
        <taxon>Abyssibacter</taxon>
    </lineage>
</organism>
<sequence length="110" mass="12379">MKQQRLYRVAFINKGQLYEVYARSVASSDLYGFIEIEELVFGERSSVVIDPSEEKLAAEFDNVKRSFIPMHAVVRIDEVDKRGSAKMTPVGDSSNVTPFPLYTQGKSDPS</sequence>
<dbReference type="PIRSF" id="PIRSF028538">
    <property type="entry name" value="DUF1820"/>
    <property type="match status" value="1"/>
</dbReference>
<accession>A0A363UJV1</accession>
<dbReference type="EMBL" id="QEQK01000009">
    <property type="protein sequence ID" value="PWN55705.1"/>
    <property type="molecule type" value="Genomic_DNA"/>
</dbReference>
<evidence type="ECO:0000313" key="2">
    <source>
        <dbReference type="EMBL" id="PWN55705.1"/>
    </source>
</evidence>
<dbReference type="RefSeq" id="WP_109720629.1">
    <property type="nucleotide sequence ID" value="NZ_QEQK01000009.1"/>
</dbReference>
<evidence type="ECO:0000256" key="1">
    <source>
        <dbReference type="SAM" id="MobiDB-lite"/>
    </source>
</evidence>
<gene>
    <name evidence="2" type="ORF">DEH80_11415</name>
</gene>
<protein>
    <submittedName>
        <fullName evidence="2">DUF1820 domain-containing protein</fullName>
    </submittedName>
</protein>
<comment type="caution">
    <text evidence="2">The sequence shown here is derived from an EMBL/GenBank/DDBJ whole genome shotgun (WGS) entry which is preliminary data.</text>
</comment>
<feature type="region of interest" description="Disordered" evidence="1">
    <location>
        <begin position="83"/>
        <end position="110"/>
    </location>
</feature>
<dbReference type="AlphaFoldDB" id="A0A363UJV1"/>
<evidence type="ECO:0000313" key="3">
    <source>
        <dbReference type="Proteomes" id="UP000251800"/>
    </source>
</evidence>
<proteinExistence type="predicted"/>
<keyword evidence="3" id="KW-1185">Reference proteome</keyword>
<dbReference type="Pfam" id="PF08850">
    <property type="entry name" value="DUF1820"/>
    <property type="match status" value="1"/>
</dbReference>
<dbReference type="OrthoDB" id="5641137at2"/>
<reference evidence="2 3" key="1">
    <citation type="submission" date="2018-05" db="EMBL/GenBank/DDBJ databases">
        <title>Abyssibacter profundi OUC007T gen. nov., sp. nov, a marine bacterium isolated from seawater of the Mariana Trench.</title>
        <authorList>
            <person name="Zhou S."/>
        </authorList>
    </citation>
    <scope>NUCLEOTIDE SEQUENCE [LARGE SCALE GENOMIC DNA]</scope>
    <source>
        <strain evidence="2 3">OUC007</strain>
    </source>
</reference>
<dbReference type="Proteomes" id="UP000251800">
    <property type="component" value="Unassembled WGS sequence"/>
</dbReference>